<dbReference type="Pfam" id="PF05119">
    <property type="entry name" value="Terminase_4"/>
    <property type="match status" value="1"/>
</dbReference>
<proteinExistence type="predicted"/>
<dbReference type="RefSeq" id="WP_216120033.1">
    <property type="nucleotide sequence ID" value="NZ_CP086239.1"/>
</dbReference>
<dbReference type="AlphaFoldDB" id="A0AA47EJF1"/>
<organism evidence="1 2">
    <name type="scientific">Clostridium estertheticum</name>
    <dbReference type="NCBI Taxonomy" id="238834"/>
    <lineage>
        <taxon>Bacteria</taxon>
        <taxon>Bacillati</taxon>
        <taxon>Bacillota</taxon>
        <taxon>Clostridia</taxon>
        <taxon>Eubacteriales</taxon>
        <taxon>Clostridiaceae</taxon>
        <taxon>Clostridium</taxon>
    </lineage>
</organism>
<dbReference type="Proteomes" id="UP001164733">
    <property type="component" value="Chromosome"/>
</dbReference>
<accession>A0AA47EJF1</accession>
<evidence type="ECO:0000313" key="2">
    <source>
        <dbReference type="Proteomes" id="UP001164733"/>
    </source>
</evidence>
<protein>
    <submittedName>
        <fullName evidence="1">P27 family phage terminase small subunit</fullName>
    </submittedName>
</protein>
<evidence type="ECO:0000313" key="1">
    <source>
        <dbReference type="EMBL" id="WAG61319.1"/>
    </source>
</evidence>
<name>A0AA47EJF1_9CLOT</name>
<dbReference type="InterPro" id="IPR006448">
    <property type="entry name" value="Phage_term_ssu_P27"/>
</dbReference>
<sequence>MANIKPIELQTKHSNPEDIQKRMETEEALKGNTVIEIKPPTSLSTTGKKFYKKIIEILPSGFLNGGDTYCVTIIAESLDKMQLCQKEINKNGLFIDGNENKGVGTYKKYVDIFNTFSQKIGLSPRDRASLSILNINSETDKNDKVLQALKGGDNK</sequence>
<dbReference type="EMBL" id="CP086239">
    <property type="protein sequence ID" value="WAG61319.1"/>
    <property type="molecule type" value="Genomic_DNA"/>
</dbReference>
<gene>
    <name evidence="1" type="ORF">LL038_03435</name>
</gene>
<reference evidence="1" key="1">
    <citation type="submission" date="2021-11" db="EMBL/GenBank/DDBJ databases">
        <title>Clostridia strains as spoilage organisms.</title>
        <authorList>
            <person name="Wambui J."/>
            <person name="Stevens M.J.A."/>
            <person name="Stephan R."/>
        </authorList>
    </citation>
    <scope>NUCLEOTIDE SEQUENCE</scope>
    <source>
        <strain evidence="1">CF009</strain>
    </source>
</reference>